<evidence type="ECO:0000313" key="2">
    <source>
        <dbReference type="EMBL" id="TKR59506.1"/>
    </source>
</evidence>
<name>A0A4U5LTV2_STECR</name>
<keyword evidence="1" id="KW-1133">Transmembrane helix</keyword>
<keyword evidence="1" id="KW-0812">Transmembrane</keyword>
<keyword evidence="3" id="KW-1185">Reference proteome</keyword>
<gene>
    <name evidence="2" type="ORF">L596_029166</name>
</gene>
<reference evidence="2 3" key="1">
    <citation type="journal article" date="2015" name="Genome Biol.">
        <title>Comparative genomics of Steinernema reveals deeply conserved gene regulatory networks.</title>
        <authorList>
            <person name="Dillman A.R."/>
            <person name="Macchietto M."/>
            <person name="Porter C.F."/>
            <person name="Rogers A."/>
            <person name="Williams B."/>
            <person name="Antoshechkin I."/>
            <person name="Lee M.M."/>
            <person name="Goodwin Z."/>
            <person name="Lu X."/>
            <person name="Lewis E.E."/>
            <person name="Goodrich-Blair H."/>
            <person name="Stock S.P."/>
            <person name="Adams B.J."/>
            <person name="Sternberg P.W."/>
            <person name="Mortazavi A."/>
        </authorList>
    </citation>
    <scope>NUCLEOTIDE SEQUENCE [LARGE SCALE GENOMIC DNA]</scope>
    <source>
        <strain evidence="2 3">ALL</strain>
    </source>
</reference>
<dbReference type="PANTHER" id="PTHR45757">
    <property type="entry name" value="PROTEIN CBG23364-RELATED"/>
    <property type="match status" value="1"/>
</dbReference>
<keyword evidence="1" id="KW-0472">Membrane</keyword>
<dbReference type="PANTHER" id="PTHR45757:SF11">
    <property type="entry name" value="MAJOR FACILITATOR SUPERFAMILY (MFS) PROFILE DOMAIN-CONTAINING PROTEIN"/>
    <property type="match status" value="1"/>
</dbReference>
<feature type="transmembrane region" description="Helical" evidence="1">
    <location>
        <begin position="12"/>
        <end position="34"/>
    </location>
</feature>
<feature type="transmembrane region" description="Helical" evidence="1">
    <location>
        <begin position="108"/>
        <end position="129"/>
    </location>
</feature>
<feature type="transmembrane region" description="Helical" evidence="1">
    <location>
        <begin position="75"/>
        <end position="96"/>
    </location>
</feature>
<evidence type="ECO:0000256" key="1">
    <source>
        <dbReference type="SAM" id="Phobius"/>
    </source>
</evidence>
<evidence type="ECO:0000313" key="3">
    <source>
        <dbReference type="Proteomes" id="UP000298663"/>
    </source>
</evidence>
<accession>A0A4U5LTV2</accession>
<evidence type="ECO:0008006" key="4">
    <source>
        <dbReference type="Google" id="ProtNLM"/>
    </source>
</evidence>
<dbReference type="SUPFAM" id="SSF103473">
    <property type="entry name" value="MFS general substrate transporter"/>
    <property type="match status" value="1"/>
</dbReference>
<dbReference type="AlphaFoldDB" id="A0A4U5LTV2"/>
<feature type="transmembrane region" description="Helical" evidence="1">
    <location>
        <begin position="40"/>
        <end position="63"/>
    </location>
</feature>
<sequence>MYSDRAPCVSVRLRLILFNAFCQISIAVCFLLLAVSPADIALLGYIAYAAAITVNGLNVVGIFKCAHIYARQHIPFVMTGFAIINSAYVLLWPPIVPFMAPQNDPADWATIFSAVSGLVIVTNVFLTFACKTDAAPWTIEALKPNVIVMKHPPVPIRF</sequence>
<organism evidence="2 3">
    <name type="scientific">Steinernema carpocapsae</name>
    <name type="common">Entomopathogenic nematode</name>
    <dbReference type="NCBI Taxonomy" id="34508"/>
    <lineage>
        <taxon>Eukaryota</taxon>
        <taxon>Metazoa</taxon>
        <taxon>Ecdysozoa</taxon>
        <taxon>Nematoda</taxon>
        <taxon>Chromadorea</taxon>
        <taxon>Rhabditida</taxon>
        <taxon>Tylenchina</taxon>
        <taxon>Panagrolaimomorpha</taxon>
        <taxon>Strongyloidoidea</taxon>
        <taxon>Steinernematidae</taxon>
        <taxon>Steinernema</taxon>
    </lineage>
</organism>
<dbReference type="EMBL" id="AZBU02000012">
    <property type="protein sequence ID" value="TKR59506.1"/>
    <property type="molecule type" value="Genomic_DNA"/>
</dbReference>
<proteinExistence type="predicted"/>
<protein>
    <recommendedName>
        <fullName evidence="4">7TM GPCR serpentine receptor class x (Srx) domain-containing protein</fullName>
    </recommendedName>
</protein>
<dbReference type="InterPro" id="IPR036259">
    <property type="entry name" value="MFS_trans_sf"/>
</dbReference>
<reference evidence="2 3" key="2">
    <citation type="journal article" date="2019" name="G3 (Bethesda)">
        <title>Hybrid Assembly of the Genome of the Entomopathogenic Nematode Steinernema carpocapsae Identifies the X-Chromosome.</title>
        <authorList>
            <person name="Serra L."/>
            <person name="Macchietto M."/>
            <person name="Macias-Munoz A."/>
            <person name="McGill C.J."/>
            <person name="Rodriguez I.M."/>
            <person name="Rodriguez B."/>
            <person name="Murad R."/>
            <person name="Mortazavi A."/>
        </authorList>
    </citation>
    <scope>NUCLEOTIDE SEQUENCE [LARGE SCALE GENOMIC DNA]</scope>
    <source>
        <strain evidence="2 3">ALL</strain>
    </source>
</reference>
<dbReference type="GO" id="GO:0016020">
    <property type="term" value="C:membrane"/>
    <property type="evidence" value="ECO:0007669"/>
    <property type="project" value="TreeGrafter"/>
</dbReference>
<dbReference type="Proteomes" id="UP000298663">
    <property type="component" value="Unassembled WGS sequence"/>
</dbReference>
<comment type="caution">
    <text evidence="2">The sequence shown here is derived from an EMBL/GenBank/DDBJ whole genome shotgun (WGS) entry which is preliminary data.</text>
</comment>